<dbReference type="Proteomes" id="UP000315995">
    <property type="component" value="Chromosome"/>
</dbReference>
<evidence type="ECO:0000313" key="1">
    <source>
        <dbReference type="EMBL" id="QDG51903.1"/>
    </source>
</evidence>
<dbReference type="RefSeq" id="WP_141198381.1">
    <property type="nucleotide sequence ID" value="NZ_CP041186.1"/>
</dbReference>
<reference evidence="1 2" key="1">
    <citation type="submission" date="2019-06" db="EMBL/GenBank/DDBJ databases">
        <title>Persicimonas caeni gen. nov., sp. nov., a predatory bacterium isolated from solar saltern.</title>
        <authorList>
            <person name="Wang S."/>
        </authorList>
    </citation>
    <scope>NUCLEOTIDE SEQUENCE [LARGE SCALE GENOMIC DNA]</scope>
    <source>
        <strain evidence="1 2">YN101</strain>
    </source>
</reference>
<dbReference type="InterPro" id="IPR027417">
    <property type="entry name" value="P-loop_NTPase"/>
</dbReference>
<dbReference type="EMBL" id="CP041186">
    <property type="protein sequence ID" value="QDG51903.1"/>
    <property type="molecule type" value="Genomic_DNA"/>
</dbReference>
<evidence type="ECO:0000313" key="2">
    <source>
        <dbReference type="Proteomes" id="UP000315995"/>
    </source>
</evidence>
<dbReference type="SUPFAM" id="SSF52540">
    <property type="entry name" value="P-loop containing nucleoside triphosphate hydrolases"/>
    <property type="match status" value="1"/>
</dbReference>
<evidence type="ECO:0008006" key="3">
    <source>
        <dbReference type="Google" id="ProtNLM"/>
    </source>
</evidence>
<proteinExistence type="predicted"/>
<accession>A0A4Y6PUI2</accession>
<gene>
    <name evidence="1" type="ORF">FIV42_14490</name>
</gene>
<accession>A0A5B8Y632</accession>
<protein>
    <recommendedName>
        <fullName evidence="3">GTP-binding protein</fullName>
    </recommendedName>
</protein>
<organism evidence="1 2">
    <name type="scientific">Persicimonas caeni</name>
    <dbReference type="NCBI Taxonomy" id="2292766"/>
    <lineage>
        <taxon>Bacteria</taxon>
        <taxon>Deltaproteobacteria</taxon>
        <taxon>Bradymonadales</taxon>
        <taxon>Bradymonadaceae</taxon>
        <taxon>Persicimonas</taxon>
    </lineage>
</organism>
<sequence>MFFVWSQKRINVKLAFWGPVDSGKTTVVHALAAQVAQRVDDVDVPERDTRQAVGMRRNALPVEVDEPDTRFTTYFCHPPGEIGEFSGYPVHYQCKTPEQPLEGNLALEKVLDGISAVIFVADAARERQGANEEALRDLVARLSQRYQVDAGSTSALVEQLFGADGPLRLVLLANKVDLDSAVSGEDVRRGLMLPSWVEVVESVATGERGVFEAFTAAAQAMRPLLEQAQQRGRIPS</sequence>
<keyword evidence="2" id="KW-1185">Reference proteome</keyword>
<name>A0A4Y6PUI2_PERCE</name>
<dbReference type="AlphaFoldDB" id="A0A4Y6PUI2"/>
<dbReference type="Gene3D" id="3.40.50.300">
    <property type="entry name" value="P-loop containing nucleotide triphosphate hydrolases"/>
    <property type="match status" value="1"/>
</dbReference>